<dbReference type="Proteomes" id="UP000652477">
    <property type="component" value="Unassembled WGS sequence"/>
</dbReference>
<evidence type="ECO:0000313" key="1">
    <source>
        <dbReference type="EMBL" id="MBC5689802.1"/>
    </source>
</evidence>
<protein>
    <submittedName>
        <fullName evidence="1">Uncharacterized protein</fullName>
    </submittedName>
</protein>
<comment type="caution">
    <text evidence="1">The sequence shown here is derived from an EMBL/GenBank/DDBJ whole genome shotgun (WGS) entry which is preliminary data.</text>
</comment>
<gene>
    <name evidence="1" type="ORF">H8S37_12835</name>
</gene>
<evidence type="ECO:0000313" key="2">
    <source>
        <dbReference type="Proteomes" id="UP000652477"/>
    </source>
</evidence>
<dbReference type="AlphaFoldDB" id="A0A923LKM7"/>
<proteinExistence type="predicted"/>
<name>A0A923LKM7_9FIRM</name>
<dbReference type="EMBL" id="JACOPF010000002">
    <property type="protein sequence ID" value="MBC5689802.1"/>
    <property type="molecule type" value="Genomic_DNA"/>
</dbReference>
<sequence length="471" mass="55368">MLFQEQREKARLELYRKYLKEEDRYCPTENTGKKEPGGKKTDREKDPVWEIGNYVMGPVLNAFVLWVLRQALQSGKKRLYFLARDGYFMYRAALVYKERLGLDIDCRYVACSRYALRLPMFHLNEREALTYICRDSIGLNMERVLNRAGLKETEKEEVLTILGRTGKESVSYAQLKELKKELSACGVFMNAMRRRSLEAMPALCGYLAQEGFLECVPDAVVDSGWVGSMQKTLQEVLTYMGRKEELEGYYFGLYELPWGVKRQRYHCYYFSPEGQLCEKVRFNNNVFESFFSAPHGMTLGYKQRGGRFAPVYGEISLERKRYMERLEKVLMQYIQQAAERVEDIRQTDCENRKGLKKTLGLFMGKPTRKEAEQWGRLQFCDDVLEYGEEALAVKMSRKELKENHLISKLAFLLGIRKKSIKESAWYEGSAVRCARHPGYHLIQYSMYKYLLYIRQIYMWRRKNGRKEKNGA</sequence>
<keyword evidence="2" id="KW-1185">Reference proteome</keyword>
<reference evidence="1" key="1">
    <citation type="submission" date="2020-08" db="EMBL/GenBank/DDBJ databases">
        <title>Genome public.</title>
        <authorList>
            <person name="Liu C."/>
            <person name="Sun Q."/>
        </authorList>
    </citation>
    <scope>NUCLEOTIDE SEQUENCE</scope>
    <source>
        <strain evidence="1">NSJ-55</strain>
    </source>
</reference>
<organism evidence="1 2">
    <name type="scientific">Mediterraneibacter hominis</name>
    <dbReference type="NCBI Taxonomy" id="2763054"/>
    <lineage>
        <taxon>Bacteria</taxon>
        <taxon>Bacillati</taxon>
        <taxon>Bacillota</taxon>
        <taxon>Clostridia</taxon>
        <taxon>Lachnospirales</taxon>
        <taxon>Lachnospiraceae</taxon>
        <taxon>Mediterraneibacter</taxon>
    </lineage>
</organism>
<dbReference type="RefSeq" id="WP_186876451.1">
    <property type="nucleotide sequence ID" value="NZ_JACOPF010000002.1"/>
</dbReference>
<accession>A0A923LKM7</accession>